<dbReference type="InterPro" id="IPR046341">
    <property type="entry name" value="SET_dom_sf"/>
</dbReference>
<dbReference type="PANTHER" id="PTHR47332:SF4">
    <property type="entry name" value="SET DOMAIN-CONTAINING PROTEIN 5"/>
    <property type="match status" value="1"/>
</dbReference>
<gene>
    <name evidence="4" type="ORF">DXG03_004953</name>
</gene>
<dbReference type="Proteomes" id="UP000775547">
    <property type="component" value="Unassembled WGS sequence"/>
</dbReference>
<dbReference type="Pfam" id="PF00856">
    <property type="entry name" value="SET"/>
    <property type="match status" value="1"/>
</dbReference>
<evidence type="ECO:0000259" key="3">
    <source>
        <dbReference type="PROSITE" id="PS50280"/>
    </source>
</evidence>
<dbReference type="Gene3D" id="2.170.270.10">
    <property type="entry name" value="SET domain"/>
    <property type="match status" value="1"/>
</dbReference>
<accession>A0A9P7GEZ0</accession>
<feature type="domain" description="SET" evidence="3">
    <location>
        <begin position="104"/>
        <end position="252"/>
    </location>
</feature>
<keyword evidence="2" id="KW-1133">Transmembrane helix</keyword>
<dbReference type="AlphaFoldDB" id="A0A9P7GEZ0"/>
<feature type="transmembrane region" description="Helical" evidence="2">
    <location>
        <begin position="44"/>
        <end position="60"/>
    </location>
</feature>
<protein>
    <recommendedName>
        <fullName evidence="3">SET domain-containing protein</fullName>
    </recommendedName>
</protein>
<reference evidence="4" key="2">
    <citation type="submission" date="2021-10" db="EMBL/GenBank/DDBJ databases">
        <title>Phylogenomics reveals ancestral predisposition of the termite-cultivated fungus Termitomyces towards a domesticated lifestyle.</title>
        <authorList>
            <person name="Auxier B."/>
            <person name="Grum-Grzhimaylo A."/>
            <person name="Cardenas M.E."/>
            <person name="Lodge J.D."/>
            <person name="Laessoe T."/>
            <person name="Pedersen O."/>
            <person name="Smith M.E."/>
            <person name="Kuyper T.W."/>
            <person name="Franco-Molano E.A."/>
            <person name="Baroni T.J."/>
            <person name="Aanen D.K."/>
        </authorList>
    </citation>
    <scope>NUCLEOTIDE SEQUENCE</scope>
    <source>
        <strain evidence="4">AP01</strain>
        <tissue evidence="4">Mycelium</tissue>
    </source>
</reference>
<name>A0A9P7GEZ0_9AGAR</name>
<dbReference type="SMART" id="SM00317">
    <property type="entry name" value="SET"/>
    <property type="match status" value="1"/>
</dbReference>
<dbReference type="InterPro" id="IPR053185">
    <property type="entry name" value="SET_domain_protein"/>
</dbReference>
<dbReference type="CDD" id="cd20071">
    <property type="entry name" value="SET_SMYD"/>
    <property type="match status" value="1"/>
</dbReference>
<organism evidence="4 5">
    <name type="scientific">Asterophora parasitica</name>
    <dbReference type="NCBI Taxonomy" id="117018"/>
    <lineage>
        <taxon>Eukaryota</taxon>
        <taxon>Fungi</taxon>
        <taxon>Dikarya</taxon>
        <taxon>Basidiomycota</taxon>
        <taxon>Agaricomycotina</taxon>
        <taxon>Agaricomycetes</taxon>
        <taxon>Agaricomycetidae</taxon>
        <taxon>Agaricales</taxon>
        <taxon>Tricholomatineae</taxon>
        <taxon>Lyophyllaceae</taxon>
        <taxon>Asterophora</taxon>
    </lineage>
</organism>
<dbReference type="EMBL" id="JABCKV010000003">
    <property type="protein sequence ID" value="KAG5648379.1"/>
    <property type="molecule type" value="Genomic_DNA"/>
</dbReference>
<comment type="caution">
    <text evidence="4">The sequence shown here is derived from an EMBL/GenBank/DDBJ whole genome shotgun (WGS) entry which is preliminary data.</text>
</comment>
<evidence type="ECO:0000256" key="1">
    <source>
        <dbReference type="SAM" id="MobiDB-lite"/>
    </source>
</evidence>
<dbReference type="PANTHER" id="PTHR47332">
    <property type="entry name" value="SET DOMAIN-CONTAINING PROTEIN 5"/>
    <property type="match status" value="1"/>
</dbReference>
<keyword evidence="2" id="KW-0472">Membrane</keyword>
<dbReference type="InterPro" id="IPR001214">
    <property type="entry name" value="SET_dom"/>
</dbReference>
<dbReference type="SUPFAM" id="SSF82199">
    <property type="entry name" value="SET domain"/>
    <property type="match status" value="1"/>
</dbReference>
<dbReference type="OrthoDB" id="265717at2759"/>
<evidence type="ECO:0000313" key="4">
    <source>
        <dbReference type="EMBL" id="KAG5648379.1"/>
    </source>
</evidence>
<reference evidence="4" key="1">
    <citation type="submission" date="2020-07" db="EMBL/GenBank/DDBJ databases">
        <authorList>
            <person name="Nieuwenhuis M."/>
            <person name="Van De Peppel L.J.J."/>
        </authorList>
    </citation>
    <scope>NUCLEOTIDE SEQUENCE</scope>
    <source>
        <strain evidence="4">AP01</strain>
        <tissue evidence="4">Mycelium</tissue>
    </source>
</reference>
<feature type="region of interest" description="Disordered" evidence="1">
    <location>
        <begin position="1"/>
        <end position="32"/>
    </location>
</feature>
<dbReference type="PROSITE" id="PS50280">
    <property type="entry name" value="SET"/>
    <property type="match status" value="1"/>
</dbReference>
<proteinExistence type="predicted"/>
<keyword evidence="2" id="KW-0812">Transmembrane</keyword>
<keyword evidence="5" id="KW-1185">Reference proteome</keyword>
<evidence type="ECO:0000256" key="2">
    <source>
        <dbReference type="SAM" id="Phobius"/>
    </source>
</evidence>
<sequence length="351" mass="38535">MSVQRRPGKAKHDKDAFSDPPQVVRDAAAASSKRKGAHKLQRRLILLVTALAVAATLIYFDSLKRLFHTDVVKVKVTEPQAAAQPQSSRVVIPGDGISTGEEDDPFIVAELLGKGKGMLAIRDIEQGERIITEKPAIQAPDHIIGSPAAYIQKLLNETTPEVRKAILDLSYVNFPEDKDPKKDLDEVALAIFQTNAVATSGGVALFPRMARLNHGCSKAFNAVYTWRDNEKVLVVHALKKISAGEEILTTYGDTKRPRSERRETLKQYYGFDCTCSVCALPDNESLASDNRLLAIADGYAKFATWGSKNITGVEAVETARKIWAIEEEEGYWSERGRLAADVSYVAAAHSE</sequence>
<evidence type="ECO:0000313" key="5">
    <source>
        <dbReference type="Proteomes" id="UP000775547"/>
    </source>
</evidence>